<dbReference type="SUPFAM" id="SSF52091">
    <property type="entry name" value="SpoIIaa-like"/>
    <property type="match status" value="1"/>
</dbReference>
<dbReference type="Proteomes" id="UP000388235">
    <property type="component" value="Chromosome"/>
</dbReference>
<evidence type="ECO:0000313" key="1">
    <source>
        <dbReference type="EMBL" id="QGG80086.1"/>
    </source>
</evidence>
<proteinExistence type="predicted"/>
<dbReference type="EMBL" id="CP045871">
    <property type="protein sequence ID" value="QGG80086.1"/>
    <property type="molecule type" value="Genomic_DNA"/>
</dbReference>
<dbReference type="InterPro" id="IPR021866">
    <property type="entry name" value="SpoIIAA-like"/>
</dbReference>
<dbReference type="AlphaFoldDB" id="A0A5Q2QDH9"/>
<dbReference type="Pfam" id="PF11964">
    <property type="entry name" value="SpoIIAA-like"/>
    <property type="match status" value="1"/>
</dbReference>
<sequence length="129" mass="14359">MEGSRMIEVKRNGKRVELVVEGPINLAAMQDFIPRALIATEGLKHGSMLMHLGEGAWPTLAAVGLELVELPKMIRLIRRFDRIAVMTDRDWIGELAEFEGLLIPGLKIEAFDLDELAEASAWLKEPLPA</sequence>
<dbReference type="InterPro" id="IPR036513">
    <property type="entry name" value="STAS_dom_sf"/>
</dbReference>
<evidence type="ECO:0000313" key="2">
    <source>
        <dbReference type="Proteomes" id="UP000388235"/>
    </source>
</evidence>
<dbReference type="KEGG" id="llp:GH975_05665"/>
<protein>
    <submittedName>
        <fullName evidence="1">STAS/SEC14 domain-containing protein</fullName>
    </submittedName>
</protein>
<keyword evidence="2" id="KW-1185">Reference proteome</keyword>
<name>A0A5Q2QDH9_9GAMM</name>
<organism evidence="1 2">
    <name type="scientific">Litorivicinus lipolyticus</name>
    <dbReference type="NCBI Taxonomy" id="418701"/>
    <lineage>
        <taxon>Bacteria</taxon>
        <taxon>Pseudomonadati</taxon>
        <taxon>Pseudomonadota</taxon>
        <taxon>Gammaproteobacteria</taxon>
        <taxon>Oceanospirillales</taxon>
        <taxon>Litorivicinaceae</taxon>
        <taxon>Litorivicinus</taxon>
    </lineage>
</organism>
<dbReference type="Gene3D" id="3.40.50.10600">
    <property type="entry name" value="SpoIIaa-like domains"/>
    <property type="match status" value="1"/>
</dbReference>
<dbReference type="OrthoDB" id="7619266at2"/>
<gene>
    <name evidence="1" type="ORF">GH975_05665</name>
</gene>
<reference evidence="1 2" key="1">
    <citation type="submission" date="2019-11" db="EMBL/GenBank/DDBJ databases">
        <authorList>
            <person name="Khan S.A."/>
            <person name="Jeon C.O."/>
            <person name="Chun B.H."/>
        </authorList>
    </citation>
    <scope>NUCLEOTIDE SEQUENCE [LARGE SCALE GENOMIC DNA]</scope>
    <source>
        <strain evidence="1 2">IMCC 1097</strain>
    </source>
</reference>
<dbReference type="InterPro" id="IPR038396">
    <property type="entry name" value="SpoIIAA-like_sf"/>
</dbReference>
<accession>A0A5Q2QDH9</accession>